<feature type="compositionally biased region" description="Low complexity" evidence="1">
    <location>
        <begin position="110"/>
        <end position="120"/>
    </location>
</feature>
<gene>
    <name evidence="2" type="ORF">CK203_092647</name>
</gene>
<sequence length="360" mass="40334">MIPGGRNFKEIERKKIGSKSEQNRAKQRKNRALRISQLRKEFGTRVPLRSTGASLQLRNALRSGKPDFAQKSHSAGYFAIAKVILAHECHFAAQLFISFLETHHASLRSSSSISSSGQISATRNGANRGAKYSSPSNRKRSLRKEPVLDPFLSLRSRTILLRASPVPSPSPLPVSSPVPSPAPQTKPQEPQPPLPKPQIPAEIAPEEVIRRPMLTQPPIEGNLDCRARPFHSELFFDIAAFRVRPELTQSFNLLRRYHMEHLLTPRDFFYPRIAMDFYQSMTTNQVRDPTLFISLLMGGMAYWEHAILLKPCKFPMSQPNSIILELGPILLAGDGAHPFQRSCQSITFVEGGASSNYVFD</sequence>
<accession>A0A438BUW6</accession>
<evidence type="ECO:0000256" key="1">
    <source>
        <dbReference type="SAM" id="MobiDB-lite"/>
    </source>
</evidence>
<feature type="region of interest" description="Disordered" evidence="1">
    <location>
        <begin position="1"/>
        <end position="30"/>
    </location>
</feature>
<dbReference type="AlphaFoldDB" id="A0A438BUW6"/>
<dbReference type="Proteomes" id="UP000288805">
    <property type="component" value="Unassembled WGS sequence"/>
</dbReference>
<evidence type="ECO:0000313" key="2">
    <source>
        <dbReference type="EMBL" id="RVW14718.1"/>
    </source>
</evidence>
<protein>
    <submittedName>
        <fullName evidence="2">Uncharacterized protein</fullName>
    </submittedName>
</protein>
<feature type="region of interest" description="Disordered" evidence="1">
    <location>
        <begin position="110"/>
        <end position="144"/>
    </location>
</feature>
<feature type="compositionally biased region" description="Pro residues" evidence="1">
    <location>
        <begin position="166"/>
        <end position="198"/>
    </location>
</feature>
<feature type="region of interest" description="Disordered" evidence="1">
    <location>
        <begin position="164"/>
        <end position="199"/>
    </location>
</feature>
<proteinExistence type="predicted"/>
<comment type="caution">
    <text evidence="2">The sequence shown here is derived from an EMBL/GenBank/DDBJ whole genome shotgun (WGS) entry which is preliminary data.</text>
</comment>
<dbReference type="EMBL" id="QGNW01002612">
    <property type="protein sequence ID" value="RVW14718.1"/>
    <property type="molecule type" value="Genomic_DNA"/>
</dbReference>
<name>A0A438BUW6_VITVI</name>
<organism evidence="2 3">
    <name type="scientific">Vitis vinifera</name>
    <name type="common">Grape</name>
    <dbReference type="NCBI Taxonomy" id="29760"/>
    <lineage>
        <taxon>Eukaryota</taxon>
        <taxon>Viridiplantae</taxon>
        <taxon>Streptophyta</taxon>
        <taxon>Embryophyta</taxon>
        <taxon>Tracheophyta</taxon>
        <taxon>Spermatophyta</taxon>
        <taxon>Magnoliopsida</taxon>
        <taxon>eudicotyledons</taxon>
        <taxon>Gunneridae</taxon>
        <taxon>Pentapetalae</taxon>
        <taxon>rosids</taxon>
        <taxon>Vitales</taxon>
        <taxon>Vitaceae</taxon>
        <taxon>Viteae</taxon>
        <taxon>Vitis</taxon>
    </lineage>
</organism>
<evidence type="ECO:0000313" key="3">
    <source>
        <dbReference type="Proteomes" id="UP000288805"/>
    </source>
</evidence>
<reference evidence="2 3" key="1">
    <citation type="journal article" date="2018" name="PLoS Genet.">
        <title>Population sequencing reveals clonal diversity and ancestral inbreeding in the grapevine cultivar Chardonnay.</title>
        <authorList>
            <person name="Roach M.J."/>
            <person name="Johnson D.L."/>
            <person name="Bohlmann J."/>
            <person name="van Vuuren H.J."/>
            <person name="Jones S.J."/>
            <person name="Pretorius I.S."/>
            <person name="Schmidt S.A."/>
            <person name="Borneman A.R."/>
        </authorList>
    </citation>
    <scope>NUCLEOTIDE SEQUENCE [LARGE SCALE GENOMIC DNA]</scope>
    <source>
        <strain evidence="3">cv. Chardonnay</strain>
        <tissue evidence="2">Leaf</tissue>
    </source>
</reference>